<comment type="subcellular location">
    <subcellularLocation>
        <location evidence="1">Cytoplasm</location>
    </subcellularLocation>
</comment>
<dbReference type="InterPro" id="IPR035963">
    <property type="entry name" value="FERM_2"/>
</dbReference>
<gene>
    <name evidence="7" type="ORF">CAPTEDRAFT_178663</name>
</gene>
<dbReference type="OrthoDB" id="10063592at2759"/>
<dbReference type="Proteomes" id="UP000014760">
    <property type="component" value="Unassembled WGS sequence"/>
</dbReference>
<keyword evidence="5" id="KW-0812">Transmembrane</keyword>
<dbReference type="PROSITE" id="PS00660">
    <property type="entry name" value="FERM_1"/>
    <property type="match status" value="1"/>
</dbReference>
<dbReference type="InterPro" id="IPR047176">
    <property type="entry name" value="FRMD4A/B"/>
</dbReference>
<dbReference type="PRINTS" id="PR00661">
    <property type="entry name" value="ERMFAMILY"/>
</dbReference>
<name>R7TXQ2_CAPTE</name>
<dbReference type="SMART" id="SM01196">
    <property type="entry name" value="FERM_C"/>
    <property type="match status" value="1"/>
</dbReference>
<dbReference type="GO" id="GO:0008092">
    <property type="term" value="F:cytoskeletal protein binding"/>
    <property type="evidence" value="ECO:0007669"/>
    <property type="project" value="InterPro"/>
</dbReference>
<protein>
    <recommendedName>
        <fullName evidence="6">FERM domain-containing protein</fullName>
    </recommendedName>
</protein>
<dbReference type="CDD" id="cd13191">
    <property type="entry name" value="FERM_C_FRMD4A_FRMD4B"/>
    <property type="match status" value="1"/>
</dbReference>
<proteinExistence type="predicted"/>
<dbReference type="EnsemblMetazoa" id="CapteT178663">
    <property type="protein sequence ID" value="CapteP178663"/>
    <property type="gene ID" value="CapteG178663"/>
</dbReference>
<dbReference type="SUPFAM" id="SSF50729">
    <property type="entry name" value="PH domain-like"/>
    <property type="match status" value="1"/>
</dbReference>
<dbReference type="Pfam" id="PF00373">
    <property type="entry name" value="FERM_M"/>
    <property type="match status" value="1"/>
</dbReference>
<accession>R7TXQ2</accession>
<dbReference type="GO" id="GO:0005912">
    <property type="term" value="C:adherens junction"/>
    <property type="evidence" value="ECO:0007669"/>
    <property type="project" value="TreeGrafter"/>
</dbReference>
<dbReference type="InterPro" id="IPR014352">
    <property type="entry name" value="FERM/acyl-CoA-bd_prot_sf"/>
</dbReference>
<dbReference type="InterPro" id="IPR000798">
    <property type="entry name" value="Ez/rad/moesin-like"/>
</dbReference>
<keyword evidence="5" id="KW-0472">Membrane</keyword>
<dbReference type="EMBL" id="AMQN01010455">
    <property type="status" value="NOT_ANNOTATED_CDS"/>
    <property type="molecule type" value="Genomic_DNA"/>
</dbReference>
<dbReference type="SUPFAM" id="SSF47031">
    <property type="entry name" value="Second domain of FERM"/>
    <property type="match status" value="1"/>
</dbReference>
<dbReference type="FunFam" id="3.10.20.90:FF:000019">
    <property type="entry name" value="FERM domain containing 4A"/>
    <property type="match status" value="1"/>
</dbReference>
<dbReference type="Pfam" id="PF09380">
    <property type="entry name" value="FERM_C"/>
    <property type="match status" value="1"/>
</dbReference>
<dbReference type="AlphaFoldDB" id="R7TXQ2"/>
<dbReference type="HOGENOM" id="CLU_003623_2_1_1"/>
<dbReference type="GO" id="GO:0005737">
    <property type="term" value="C:cytoplasm"/>
    <property type="evidence" value="ECO:0007669"/>
    <property type="project" value="UniProtKB-SubCell"/>
</dbReference>
<dbReference type="STRING" id="283909.R7TXQ2"/>
<dbReference type="InterPro" id="IPR011993">
    <property type="entry name" value="PH-like_dom_sf"/>
</dbReference>
<feature type="domain" description="FERM" evidence="6">
    <location>
        <begin position="5"/>
        <end position="308"/>
    </location>
</feature>
<dbReference type="Pfam" id="PF11819">
    <property type="entry name" value="CUPID"/>
    <property type="match status" value="1"/>
</dbReference>
<sequence length="550" mass="63148">MSEGRKSQVVLLDDRHLDILIQPKLFAHELLDLVSSHFNLKEKEYFGLAYKDETGHFHWLQLDRRVLEHELPKKSRPLQLFFSIRFYIESISYLRDRVTVELFYEQAKHSLHKGHLDCDSVTVFELAAHCLQATHGDFYDEDIARRQLKKLPVLPTSTLQEHPSITYCEDEVIVQYKKLEGQTRGGAIVSYMTIIESVPTYGIHFYEVKDKSGLPWWLGLSHKGISVYDHNDKRTPRRVFAWKQLENLYFRDKKFSIEVHDPKRVSVSRRTFGPGNVNVHAWFTCNASLTKCIWSMAVSQHQFYLDRKQSKSQLPQVRSLTEIAADLCHSNNSLNSSAPNSISRTNSSVSLTNLSLSTNNSAPHLTADDLESSSTAQRDMHSALKERRHALEEIVKKKTEQLKALCLQEASLTGSLPQETPLNPDEPLPQIRKRVGTSFSLSPEILKTSQEDAVTALELDYDIQDKIVKAAQRLSQDPTVSRSVRKQRRQSYHRAHSKVHRGLALFIIYLLYHVFCFFFSVKGHGAETTLVRSTPFVSGFYRRYGSISIC</sequence>
<dbReference type="SMART" id="SM00295">
    <property type="entry name" value="B41"/>
    <property type="match status" value="1"/>
</dbReference>
<evidence type="ECO:0000313" key="7">
    <source>
        <dbReference type="EMBL" id="ELT98509.1"/>
    </source>
</evidence>
<keyword evidence="3" id="KW-0175">Coiled coil</keyword>
<dbReference type="CDD" id="cd17103">
    <property type="entry name" value="FERM_F1_FRMD4"/>
    <property type="match status" value="1"/>
</dbReference>
<dbReference type="Gene3D" id="1.20.80.10">
    <property type="match status" value="1"/>
</dbReference>
<dbReference type="InterPro" id="IPR019749">
    <property type="entry name" value="Band_41_domain"/>
</dbReference>
<evidence type="ECO:0000256" key="5">
    <source>
        <dbReference type="SAM" id="Phobius"/>
    </source>
</evidence>
<dbReference type="GO" id="GO:0005923">
    <property type="term" value="C:bicellular tight junction"/>
    <property type="evidence" value="ECO:0007669"/>
    <property type="project" value="TreeGrafter"/>
</dbReference>
<dbReference type="PROSITE" id="PS50057">
    <property type="entry name" value="FERM_3"/>
    <property type="match status" value="1"/>
</dbReference>
<dbReference type="OMA" id="EDAPCSW"/>
<dbReference type="Gene3D" id="2.30.29.30">
    <property type="entry name" value="Pleckstrin-homology domain (PH domain)/Phosphotyrosine-binding domain (PTB)"/>
    <property type="match status" value="1"/>
</dbReference>
<evidence type="ECO:0000256" key="1">
    <source>
        <dbReference type="ARBA" id="ARBA00004496"/>
    </source>
</evidence>
<evidence type="ECO:0000256" key="4">
    <source>
        <dbReference type="SAM" id="MobiDB-lite"/>
    </source>
</evidence>
<dbReference type="SUPFAM" id="SSF54236">
    <property type="entry name" value="Ubiquitin-like"/>
    <property type="match status" value="1"/>
</dbReference>
<keyword evidence="5" id="KW-1133">Transmembrane helix</keyword>
<dbReference type="InterPro" id="IPR018980">
    <property type="entry name" value="FERM_PH-like_C"/>
</dbReference>
<feature type="region of interest" description="Disordered" evidence="4">
    <location>
        <begin position="354"/>
        <end position="384"/>
    </location>
</feature>
<keyword evidence="2" id="KW-0963">Cytoplasm</keyword>
<reference evidence="8" key="3">
    <citation type="submission" date="2015-06" db="UniProtKB">
        <authorList>
            <consortium name="EnsemblMetazoa"/>
        </authorList>
    </citation>
    <scope>IDENTIFICATION</scope>
</reference>
<keyword evidence="9" id="KW-1185">Reference proteome</keyword>
<dbReference type="InterPro" id="IPR021774">
    <property type="entry name" value="CUPID"/>
</dbReference>
<dbReference type="CDD" id="cd14473">
    <property type="entry name" value="FERM_B-lobe"/>
    <property type="match status" value="1"/>
</dbReference>
<evidence type="ECO:0000313" key="9">
    <source>
        <dbReference type="Proteomes" id="UP000014760"/>
    </source>
</evidence>
<dbReference type="InterPro" id="IPR019747">
    <property type="entry name" value="FERM_CS"/>
</dbReference>
<evidence type="ECO:0000313" key="8">
    <source>
        <dbReference type="EnsemblMetazoa" id="CapteP178663"/>
    </source>
</evidence>
<dbReference type="PANTHER" id="PTHR46079:SF2">
    <property type="entry name" value="FERM DOMAIN-CONTAINING PROTEIN"/>
    <property type="match status" value="1"/>
</dbReference>
<dbReference type="FunFam" id="1.20.80.10:FF:000008">
    <property type="entry name" value="FERM domain containing 4A"/>
    <property type="match status" value="1"/>
</dbReference>
<dbReference type="InterPro" id="IPR000299">
    <property type="entry name" value="FERM_domain"/>
</dbReference>
<organism evidence="7">
    <name type="scientific">Capitella teleta</name>
    <name type="common">Polychaete worm</name>
    <dbReference type="NCBI Taxonomy" id="283909"/>
    <lineage>
        <taxon>Eukaryota</taxon>
        <taxon>Metazoa</taxon>
        <taxon>Spiralia</taxon>
        <taxon>Lophotrochozoa</taxon>
        <taxon>Annelida</taxon>
        <taxon>Polychaeta</taxon>
        <taxon>Sedentaria</taxon>
        <taxon>Scolecida</taxon>
        <taxon>Capitellidae</taxon>
        <taxon>Capitella</taxon>
    </lineage>
</organism>
<reference evidence="9" key="1">
    <citation type="submission" date="2012-12" db="EMBL/GenBank/DDBJ databases">
        <authorList>
            <person name="Hellsten U."/>
            <person name="Grimwood J."/>
            <person name="Chapman J.A."/>
            <person name="Shapiro H."/>
            <person name="Aerts A."/>
            <person name="Otillar R.P."/>
            <person name="Terry A.Y."/>
            <person name="Boore J.L."/>
            <person name="Simakov O."/>
            <person name="Marletaz F."/>
            <person name="Cho S.-J."/>
            <person name="Edsinger-Gonzales E."/>
            <person name="Havlak P."/>
            <person name="Kuo D.-H."/>
            <person name="Larsson T."/>
            <person name="Lv J."/>
            <person name="Arendt D."/>
            <person name="Savage R."/>
            <person name="Osoegawa K."/>
            <person name="de Jong P."/>
            <person name="Lindberg D.R."/>
            <person name="Seaver E.C."/>
            <person name="Weisblat D.A."/>
            <person name="Putnam N.H."/>
            <person name="Grigoriev I.V."/>
            <person name="Rokhsar D.S."/>
        </authorList>
    </citation>
    <scope>NUCLEOTIDE SEQUENCE</scope>
    <source>
        <strain evidence="9">I ESC-2004</strain>
    </source>
</reference>
<evidence type="ECO:0000259" key="6">
    <source>
        <dbReference type="PROSITE" id="PS50057"/>
    </source>
</evidence>
<dbReference type="PANTHER" id="PTHR46079">
    <property type="entry name" value="FERM DOMAIN-CONTAINING PROTEIN 4"/>
    <property type="match status" value="1"/>
</dbReference>
<dbReference type="GO" id="GO:0090162">
    <property type="term" value="P:establishment of epithelial cell polarity"/>
    <property type="evidence" value="ECO:0007669"/>
    <property type="project" value="InterPro"/>
</dbReference>
<dbReference type="InterPro" id="IPR019748">
    <property type="entry name" value="FERM_central"/>
</dbReference>
<dbReference type="Gene3D" id="3.10.20.90">
    <property type="entry name" value="Phosphatidylinositol 3-kinase Catalytic Subunit, Chain A, domain 1"/>
    <property type="match status" value="1"/>
</dbReference>
<evidence type="ECO:0000256" key="3">
    <source>
        <dbReference type="ARBA" id="ARBA00023054"/>
    </source>
</evidence>
<evidence type="ECO:0000256" key="2">
    <source>
        <dbReference type="ARBA" id="ARBA00022490"/>
    </source>
</evidence>
<dbReference type="InterPro" id="IPR041785">
    <property type="entry name" value="FRMD4A/B_FERM_C"/>
</dbReference>
<dbReference type="InterPro" id="IPR018979">
    <property type="entry name" value="FERM_N"/>
</dbReference>
<feature type="transmembrane region" description="Helical" evidence="5">
    <location>
        <begin position="503"/>
        <end position="521"/>
    </location>
</feature>
<reference evidence="7 9" key="2">
    <citation type="journal article" date="2013" name="Nature">
        <title>Insights into bilaterian evolution from three spiralian genomes.</title>
        <authorList>
            <person name="Simakov O."/>
            <person name="Marletaz F."/>
            <person name="Cho S.J."/>
            <person name="Edsinger-Gonzales E."/>
            <person name="Havlak P."/>
            <person name="Hellsten U."/>
            <person name="Kuo D.H."/>
            <person name="Larsson T."/>
            <person name="Lv J."/>
            <person name="Arendt D."/>
            <person name="Savage R."/>
            <person name="Osoegawa K."/>
            <person name="de Jong P."/>
            <person name="Grimwood J."/>
            <person name="Chapman J.A."/>
            <person name="Shapiro H."/>
            <person name="Aerts A."/>
            <person name="Otillar R.P."/>
            <person name="Terry A.Y."/>
            <person name="Boore J.L."/>
            <person name="Grigoriev I.V."/>
            <person name="Lindberg D.R."/>
            <person name="Seaver E.C."/>
            <person name="Weisblat D.A."/>
            <person name="Putnam N.H."/>
            <person name="Rokhsar D.S."/>
        </authorList>
    </citation>
    <scope>NUCLEOTIDE SEQUENCE</scope>
    <source>
        <strain evidence="7 9">I ESC-2004</strain>
    </source>
</reference>
<dbReference type="EMBL" id="KB307875">
    <property type="protein sequence ID" value="ELT98509.1"/>
    <property type="molecule type" value="Genomic_DNA"/>
</dbReference>
<dbReference type="PRINTS" id="PR00935">
    <property type="entry name" value="BAND41"/>
</dbReference>
<dbReference type="InterPro" id="IPR029071">
    <property type="entry name" value="Ubiquitin-like_domsf"/>
</dbReference>
<dbReference type="Pfam" id="PF09379">
    <property type="entry name" value="FERM_N"/>
    <property type="match status" value="1"/>
</dbReference>